<organism evidence="1 2">
    <name type="scientific">Pelotomaculum isophthalicicum JI</name>
    <dbReference type="NCBI Taxonomy" id="947010"/>
    <lineage>
        <taxon>Bacteria</taxon>
        <taxon>Bacillati</taxon>
        <taxon>Bacillota</taxon>
        <taxon>Clostridia</taxon>
        <taxon>Eubacteriales</taxon>
        <taxon>Desulfotomaculaceae</taxon>
        <taxon>Pelotomaculum</taxon>
    </lineage>
</organism>
<evidence type="ECO:0000313" key="1">
    <source>
        <dbReference type="EMBL" id="MDF9409000.1"/>
    </source>
</evidence>
<dbReference type="RefSeq" id="WP_277444410.1">
    <property type="nucleotide sequence ID" value="NZ_JAKOAV010000021.1"/>
</dbReference>
<dbReference type="Proteomes" id="UP001154312">
    <property type="component" value="Unassembled WGS sequence"/>
</dbReference>
<dbReference type="AlphaFoldDB" id="A0A9X4H2N6"/>
<sequence length="95" mass="10666">MPKLMEKTFLVGLGAVSLVGKRIKKTIDELSEKGRAARDEIAETTRKLEEKGTAKVESLRASFCPKCCTSGQNRPTTRQDIERLEQKLEELKQTS</sequence>
<reference evidence="1" key="1">
    <citation type="submission" date="2022-02" db="EMBL/GenBank/DDBJ databases">
        <authorList>
            <person name="Leng L."/>
        </authorList>
    </citation>
    <scope>NUCLEOTIDE SEQUENCE</scope>
    <source>
        <strain evidence="1">JI</strain>
    </source>
</reference>
<keyword evidence="2" id="KW-1185">Reference proteome</keyword>
<name>A0A9X4H2N6_9FIRM</name>
<proteinExistence type="predicted"/>
<evidence type="ECO:0000313" key="2">
    <source>
        <dbReference type="Proteomes" id="UP001154312"/>
    </source>
</evidence>
<accession>A0A9X4H2N6</accession>
<protein>
    <submittedName>
        <fullName evidence="1">Uncharacterized protein</fullName>
    </submittedName>
</protein>
<dbReference type="NCBIfam" id="NF047773">
    <property type="entry name" value="phas_rel_Lepto"/>
    <property type="match status" value="1"/>
</dbReference>
<comment type="caution">
    <text evidence="1">The sequence shown here is derived from an EMBL/GenBank/DDBJ whole genome shotgun (WGS) entry which is preliminary data.</text>
</comment>
<gene>
    <name evidence="1" type="ORF">L7E55_11620</name>
</gene>
<dbReference type="EMBL" id="JAKOAV010000021">
    <property type="protein sequence ID" value="MDF9409000.1"/>
    <property type="molecule type" value="Genomic_DNA"/>
</dbReference>